<gene>
    <name evidence="2" type="primary">icmV</name>
    <name evidence="2" type="ORF">Lfee_2690</name>
    <name evidence="4" type="ORF">NCTC11978_02593</name>
    <name evidence="3" type="ORF">NCTC12022_02505</name>
</gene>
<dbReference type="NCBIfam" id="NF038219">
    <property type="entry name" value="IcmV_IVB"/>
    <property type="match status" value="1"/>
</dbReference>
<evidence type="ECO:0000313" key="5">
    <source>
        <dbReference type="Proteomes" id="UP000054698"/>
    </source>
</evidence>
<evidence type="ECO:0000313" key="4">
    <source>
        <dbReference type="EMBL" id="STX39395.1"/>
    </source>
</evidence>
<dbReference type="EMBL" id="LNYB01000085">
    <property type="protein sequence ID" value="KTC95026.1"/>
    <property type="molecule type" value="Genomic_DNA"/>
</dbReference>
<dbReference type="Proteomes" id="UP000251942">
    <property type="component" value="Unassembled WGS sequence"/>
</dbReference>
<dbReference type="OrthoDB" id="5640562at2"/>
<accession>A0A0W0THE6</accession>
<feature type="transmembrane region" description="Helical" evidence="1">
    <location>
        <begin position="78"/>
        <end position="98"/>
    </location>
</feature>
<dbReference type="STRING" id="453.Lfee_2690"/>
<reference evidence="6 7" key="2">
    <citation type="submission" date="2018-06" db="EMBL/GenBank/DDBJ databases">
        <authorList>
            <consortium name="Pathogen Informatics"/>
            <person name="Doyle S."/>
        </authorList>
    </citation>
    <scope>NUCLEOTIDE SEQUENCE [LARGE SCALE GENOMIC DNA]</scope>
    <source>
        <strain evidence="4 7">NCTC11978</strain>
        <strain evidence="3 6">NCTC12022</strain>
    </source>
</reference>
<dbReference type="PATRIC" id="fig|453.4.peg.2945"/>
<proteinExistence type="predicted"/>
<keyword evidence="1" id="KW-0812">Transmembrane</keyword>
<keyword evidence="1" id="KW-1133">Transmembrane helix</keyword>
<evidence type="ECO:0000313" key="2">
    <source>
        <dbReference type="EMBL" id="KTC95026.1"/>
    </source>
</evidence>
<keyword evidence="1" id="KW-0472">Membrane</keyword>
<organism evidence="2 5">
    <name type="scientific">Legionella feeleii</name>
    <dbReference type="NCBI Taxonomy" id="453"/>
    <lineage>
        <taxon>Bacteria</taxon>
        <taxon>Pseudomonadati</taxon>
        <taxon>Pseudomonadota</taxon>
        <taxon>Gammaproteobacteria</taxon>
        <taxon>Legionellales</taxon>
        <taxon>Legionellaceae</taxon>
        <taxon>Legionella</taxon>
    </lineage>
</organism>
<evidence type="ECO:0000313" key="6">
    <source>
        <dbReference type="Proteomes" id="UP000251942"/>
    </source>
</evidence>
<dbReference type="EMBL" id="UGNY01000001">
    <property type="protein sequence ID" value="STX39395.1"/>
    <property type="molecule type" value="Genomic_DNA"/>
</dbReference>
<sequence length="151" mass="17996">MKKQSKSRFVTIFKRIFNVRWWLDYDRLKSFTLYLANGFKRMFVPQEKAKGESFENAMARLNLSEKDLIAKQSALHRLSILMCGAALFIFAYAVYHLFYGSYRAVIVSLVIMMIALVLAFRYHFWYFQIKERKLGCSISEWYRQGLMGEKR</sequence>
<evidence type="ECO:0000313" key="3">
    <source>
        <dbReference type="EMBL" id="SPX61756.1"/>
    </source>
</evidence>
<dbReference type="RefSeq" id="WP_058447522.1">
    <property type="nucleotide sequence ID" value="NZ_CAAAHT010000006.1"/>
</dbReference>
<protein>
    <submittedName>
        <fullName evidence="2">Intracellular multiplication protein IcmV</fullName>
    </submittedName>
</protein>
<dbReference type="Proteomes" id="UP000254033">
    <property type="component" value="Unassembled WGS sequence"/>
</dbReference>
<reference evidence="2 5" key="1">
    <citation type="submission" date="2015-11" db="EMBL/GenBank/DDBJ databases">
        <title>Genomic analysis of 38 Legionella species identifies large and diverse effector repertoires.</title>
        <authorList>
            <person name="Burstein D."/>
            <person name="Amaro F."/>
            <person name="Zusman T."/>
            <person name="Lifshitz Z."/>
            <person name="Cohen O."/>
            <person name="Gilbert J.A."/>
            <person name="Pupko T."/>
            <person name="Shuman H.A."/>
            <person name="Segal G."/>
        </authorList>
    </citation>
    <scope>NUCLEOTIDE SEQUENCE [LARGE SCALE GENOMIC DNA]</scope>
    <source>
        <strain evidence="2 5">WO-44C</strain>
    </source>
</reference>
<keyword evidence="5" id="KW-1185">Reference proteome</keyword>
<dbReference type="Proteomes" id="UP000054698">
    <property type="component" value="Unassembled WGS sequence"/>
</dbReference>
<name>A0A0W0THE6_9GAMM</name>
<evidence type="ECO:0000256" key="1">
    <source>
        <dbReference type="SAM" id="Phobius"/>
    </source>
</evidence>
<dbReference type="EMBL" id="UASS01000022">
    <property type="protein sequence ID" value="SPX61756.1"/>
    <property type="molecule type" value="Genomic_DNA"/>
</dbReference>
<evidence type="ECO:0000313" key="7">
    <source>
        <dbReference type="Proteomes" id="UP000254033"/>
    </source>
</evidence>
<dbReference type="AlphaFoldDB" id="A0A0W0THE6"/>
<feature type="transmembrane region" description="Helical" evidence="1">
    <location>
        <begin position="104"/>
        <end position="124"/>
    </location>
</feature>